<feature type="transmembrane region" description="Helical" evidence="1">
    <location>
        <begin position="178"/>
        <end position="203"/>
    </location>
</feature>
<reference evidence="2" key="1">
    <citation type="submission" date="2022-02" db="EMBL/GenBank/DDBJ databases">
        <title>Halalkalibacter sp. nov. isolated from Lonar Lake, India.</title>
        <authorList>
            <person name="Joshi A."/>
            <person name="Thite S."/>
            <person name="Lodha T."/>
        </authorList>
    </citation>
    <scope>NUCLEOTIDE SEQUENCE</scope>
    <source>
        <strain evidence="2">MEB205</strain>
    </source>
</reference>
<feature type="transmembrane region" description="Helical" evidence="1">
    <location>
        <begin position="146"/>
        <end position="166"/>
    </location>
</feature>
<name>A0A9X2CSS3_9BACI</name>
<protein>
    <submittedName>
        <fullName evidence="2">Uncharacterized protein</fullName>
    </submittedName>
</protein>
<keyword evidence="1" id="KW-1133">Transmembrane helix</keyword>
<dbReference type="Proteomes" id="UP001139150">
    <property type="component" value="Unassembled WGS sequence"/>
</dbReference>
<feature type="transmembrane region" description="Helical" evidence="1">
    <location>
        <begin position="58"/>
        <end position="81"/>
    </location>
</feature>
<feature type="transmembrane region" description="Helical" evidence="1">
    <location>
        <begin position="101"/>
        <end position="126"/>
    </location>
</feature>
<dbReference type="AlphaFoldDB" id="A0A9X2CSS3"/>
<feature type="transmembrane region" description="Helical" evidence="1">
    <location>
        <begin position="20"/>
        <end position="38"/>
    </location>
</feature>
<keyword evidence="1" id="KW-0812">Transmembrane</keyword>
<comment type="caution">
    <text evidence="2">The sequence shown here is derived from an EMBL/GenBank/DDBJ whole genome shotgun (WGS) entry which is preliminary data.</text>
</comment>
<gene>
    <name evidence="2" type="ORF">MF646_09530</name>
</gene>
<evidence type="ECO:0000256" key="1">
    <source>
        <dbReference type="SAM" id="Phobius"/>
    </source>
</evidence>
<keyword evidence="3" id="KW-1185">Reference proteome</keyword>
<proteinExistence type="predicted"/>
<sequence>MLNQAFWLVKKDLRYNWRGLVFTIIAVVFFGFFTTIFLEQAARALFGDGVMYYNHVVLDIFFVAILPSLAAIFMSGPYLSFQTIKDDPFTKRMAFLRALPIPVELLAFSRTLLMLITLFMLSLAFYGTIVTQLPDRFYSYITLNELFIFILVWFGYSLALGGMNPFIEYGTSGKMLHLLPFVWIAIMIGLFVGFRLIVGYSIVEWSLLLVKDYGWIIAFISIALGVVGCYLWHKLLTYRLKKRDYL</sequence>
<evidence type="ECO:0000313" key="2">
    <source>
        <dbReference type="EMBL" id="MCL7747359.1"/>
    </source>
</evidence>
<feature type="transmembrane region" description="Helical" evidence="1">
    <location>
        <begin position="215"/>
        <end position="233"/>
    </location>
</feature>
<dbReference type="EMBL" id="JAKRYL010000008">
    <property type="protein sequence ID" value="MCL7747359.1"/>
    <property type="molecule type" value="Genomic_DNA"/>
</dbReference>
<dbReference type="RefSeq" id="WP_250096263.1">
    <property type="nucleotide sequence ID" value="NZ_JAKRYL010000008.1"/>
</dbReference>
<keyword evidence="1" id="KW-0472">Membrane</keyword>
<accession>A0A9X2CSS3</accession>
<evidence type="ECO:0000313" key="3">
    <source>
        <dbReference type="Proteomes" id="UP001139150"/>
    </source>
</evidence>
<organism evidence="2 3">
    <name type="scientific">Halalkalibacter alkaliphilus</name>
    <dbReference type="NCBI Taxonomy" id="2917993"/>
    <lineage>
        <taxon>Bacteria</taxon>
        <taxon>Bacillati</taxon>
        <taxon>Bacillota</taxon>
        <taxon>Bacilli</taxon>
        <taxon>Bacillales</taxon>
        <taxon>Bacillaceae</taxon>
        <taxon>Halalkalibacter</taxon>
    </lineage>
</organism>